<dbReference type="NCBIfam" id="TIGR00176">
    <property type="entry name" value="mobB"/>
    <property type="match status" value="1"/>
</dbReference>
<comment type="caution">
    <text evidence="2">The sequence shown here is derived from an EMBL/GenBank/DDBJ whole genome shotgun (WGS) entry which is preliminary data.</text>
</comment>
<evidence type="ECO:0000313" key="2">
    <source>
        <dbReference type="EMBL" id="MBB5325583.1"/>
    </source>
</evidence>
<dbReference type="AlphaFoldDB" id="A0A7W8IRW0"/>
<sequence>MNVWQVVGYKNSGKTTLVEKWVRKAAAEGYKVGTIKHHGHGGYPDIACAANDSSRHQAAGALVASVEGSGLLQLYAFQREWTLPQILHIYSFLPLDFVIVEGYKYERYRKIVMIRNASDWQQLCNLKNIAAVISWEPVSSLPYPVFAIDDEEKYLQWLMNEVKKTV</sequence>
<name>A0A7W8IRW0_9BACL</name>
<feature type="domain" description="Molybdopterin-guanine dinucleotide biosynthesis protein B (MobB)" evidence="1">
    <location>
        <begin position="4"/>
        <end position="135"/>
    </location>
</feature>
<dbReference type="Pfam" id="PF03205">
    <property type="entry name" value="MobB"/>
    <property type="match status" value="1"/>
</dbReference>
<dbReference type="InterPro" id="IPR004435">
    <property type="entry name" value="MobB_dom"/>
</dbReference>
<accession>A0A7W8IRW0</accession>
<organism evidence="2 3">
    <name type="scientific">Anoxybacteroides tepidamans</name>
    <dbReference type="NCBI Taxonomy" id="265948"/>
    <lineage>
        <taxon>Bacteria</taxon>
        <taxon>Bacillati</taxon>
        <taxon>Bacillota</taxon>
        <taxon>Bacilli</taxon>
        <taxon>Bacillales</taxon>
        <taxon>Anoxybacillaceae</taxon>
        <taxon>Anoxybacteroides</taxon>
    </lineage>
</organism>
<dbReference type="Proteomes" id="UP000520011">
    <property type="component" value="Unassembled WGS sequence"/>
</dbReference>
<dbReference type="SUPFAM" id="SSF52540">
    <property type="entry name" value="P-loop containing nucleoside triphosphate hydrolases"/>
    <property type="match status" value="1"/>
</dbReference>
<dbReference type="CDD" id="cd03116">
    <property type="entry name" value="MobB"/>
    <property type="match status" value="1"/>
</dbReference>
<dbReference type="Gene3D" id="3.40.50.300">
    <property type="entry name" value="P-loop containing nucleotide triphosphate hydrolases"/>
    <property type="match status" value="1"/>
</dbReference>
<dbReference type="GO" id="GO:0006777">
    <property type="term" value="P:Mo-molybdopterin cofactor biosynthetic process"/>
    <property type="evidence" value="ECO:0007669"/>
    <property type="project" value="InterPro"/>
</dbReference>
<reference evidence="2 3" key="1">
    <citation type="submission" date="2020-08" db="EMBL/GenBank/DDBJ databases">
        <title>Genomic Encyclopedia of Type Strains, Phase IV (KMG-IV): sequencing the most valuable type-strain genomes for metagenomic binning, comparative biology and taxonomic classification.</title>
        <authorList>
            <person name="Goeker M."/>
        </authorList>
    </citation>
    <scope>NUCLEOTIDE SEQUENCE [LARGE SCALE GENOMIC DNA]</scope>
    <source>
        <strain evidence="2 3">DSM 16325</strain>
    </source>
</reference>
<dbReference type="EMBL" id="JACHEP010000017">
    <property type="protein sequence ID" value="MBB5325583.1"/>
    <property type="molecule type" value="Genomic_DNA"/>
</dbReference>
<dbReference type="RefSeq" id="WP_183255254.1">
    <property type="nucleotide sequence ID" value="NZ_JACHEP010000017.1"/>
</dbReference>
<gene>
    <name evidence="2" type="ORF">HNQ34_002684</name>
</gene>
<evidence type="ECO:0000259" key="1">
    <source>
        <dbReference type="Pfam" id="PF03205"/>
    </source>
</evidence>
<keyword evidence="3" id="KW-1185">Reference proteome</keyword>
<evidence type="ECO:0000313" key="3">
    <source>
        <dbReference type="Proteomes" id="UP000520011"/>
    </source>
</evidence>
<proteinExistence type="predicted"/>
<dbReference type="InterPro" id="IPR052539">
    <property type="entry name" value="MGD_biosynthesis_adapter"/>
</dbReference>
<protein>
    <submittedName>
        <fullName evidence="2">Molybdopterin-guanine dinucleotide biosynthesis protein B</fullName>
    </submittedName>
</protein>
<dbReference type="GO" id="GO:0005525">
    <property type="term" value="F:GTP binding"/>
    <property type="evidence" value="ECO:0007669"/>
    <property type="project" value="InterPro"/>
</dbReference>
<dbReference type="PANTHER" id="PTHR40072:SF1">
    <property type="entry name" value="MOLYBDOPTERIN-GUANINE DINUCLEOTIDE BIOSYNTHESIS ADAPTER PROTEIN"/>
    <property type="match status" value="1"/>
</dbReference>
<dbReference type="PANTHER" id="PTHR40072">
    <property type="entry name" value="MOLYBDOPTERIN-GUANINE DINUCLEOTIDE BIOSYNTHESIS ADAPTER PROTEIN-RELATED"/>
    <property type="match status" value="1"/>
</dbReference>
<dbReference type="InterPro" id="IPR027417">
    <property type="entry name" value="P-loop_NTPase"/>
</dbReference>